<dbReference type="AlphaFoldDB" id="X0U593"/>
<comment type="caution">
    <text evidence="2">The sequence shown here is derived from an EMBL/GenBank/DDBJ whole genome shotgun (WGS) entry which is preliminary data.</text>
</comment>
<evidence type="ECO:0000313" key="2">
    <source>
        <dbReference type="EMBL" id="GAF95532.1"/>
    </source>
</evidence>
<feature type="region of interest" description="Disordered" evidence="1">
    <location>
        <begin position="32"/>
        <end position="51"/>
    </location>
</feature>
<sequence>MANSQSLPVELNGISYLVDTRQYSRTTVPALREQRDNSAEPGENALDTSGAWTRSQTDWSYGAGQNSFDISDSDRRRFNTSSGVDIWTKGQITLLPITEEKRNAVETNLDIQRMGVYVYAAHGANAVF</sequence>
<gene>
    <name evidence="2" type="ORF">S01H1_19614</name>
</gene>
<dbReference type="EMBL" id="BARS01010614">
    <property type="protein sequence ID" value="GAF95532.1"/>
    <property type="molecule type" value="Genomic_DNA"/>
</dbReference>
<reference evidence="2" key="1">
    <citation type="journal article" date="2014" name="Front. Microbiol.">
        <title>High frequency of phylogenetically diverse reductive dehalogenase-homologous genes in deep subseafloor sedimentary metagenomes.</title>
        <authorList>
            <person name="Kawai M."/>
            <person name="Futagami T."/>
            <person name="Toyoda A."/>
            <person name="Takaki Y."/>
            <person name="Nishi S."/>
            <person name="Hori S."/>
            <person name="Arai W."/>
            <person name="Tsubouchi T."/>
            <person name="Morono Y."/>
            <person name="Uchiyama I."/>
            <person name="Ito T."/>
            <person name="Fujiyama A."/>
            <person name="Inagaki F."/>
            <person name="Takami H."/>
        </authorList>
    </citation>
    <scope>NUCLEOTIDE SEQUENCE</scope>
    <source>
        <strain evidence="2">Expedition CK06-06</strain>
    </source>
</reference>
<organism evidence="2">
    <name type="scientific">marine sediment metagenome</name>
    <dbReference type="NCBI Taxonomy" id="412755"/>
    <lineage>
        <taxon>unclassified sequences</taxon>
        <taxon>metagenomes</taxon>
        <taxon>ecological metagenomes</taxon>
    </lineage>
</organism>
<evidence type="ECO:0000256" key="1">
    <source>
        <dbReference type="SAM" id="MobiDB-lite"/>
    </source>
</evidence>
<protein>
    <submittedName>
        <fullName evidence="2">Uncharacterized protein</fullName>
    </submittedName>
</protein>
<name>X0U593_9ZZZZ</name>
<feature type="non-terminal residue" evidence="2">
    <location>
        <position position="128"/>
    </location>
</feature>
<accession>X0U593</accession>
<proteinExistence type="predicted"/>